<dbReference type="EMBL" id="CACRSJ010000104">
    <property type="protein sequence ID" value="VYS48294.1"/>
    <property type="molecule type" value="Genomic_DNA"/>
</dbReference>
<proteinExistence type="predicted"/>
<accession>A0A654EGV1</accession>
<evidence type="ECO:0000313" key="2">
    <source>
        <dbReference type="Proteomes" id="UP000426265"/>
    </source>
</evidence>
<dbReference type="Proteomes" id="UP000426265">
    <property type="component" value="Unassembled WGS sequence"/>
</dbReference>
<gene>
    <name evidence="1" type="ORF">AN1_LOCUS3777</name>
</gene>
<protein>
    <submittedName>
        <fullName evidence="1">Uncharacterized protein</fullName>
    </submittedName>
</protein>
<organism evidence="1 2">
    <name type="scientific">Arabidopsis thaliana</name>
    <name type="common">Mouse-ear cress</name>
    <dbReference type="NCBI Taxonomy" id="3702"/>
    <lineage>
        <taxon>Eukaryota</taxon>
        <taxon>Viridiplantae</taxon>
        <taxon>Streptophyta</taxon>
        <taxon>Embryophyta</taxon>
        <taxon>Tracheophyta</taxon>
        <taxon>Spermatophyta</taxon>
        <taxon>Magnoliopsida</taxon>
        <taxon>eudicotyledons</taxon>
        <taxon>Gunneridae</taxon>
        <taxon>Pentapetalae</taxon>
        <taxon>rosids</taxon>
        <taxon>malvids</taxon>
        <taxon>Brassicales</taxon>
        <taxon>Brassicaceae</taxon>
        <taxon>Camelineae</taxon>
        <taxon>Arabidopsis</taxon>
    </lineage>
</organism>
<name>A0A654EGV1_ARATH</name>
<dbReference type="AlphaFoldDB" id="A0A654EGV1"/>
<feature type="non-terminal residue" evidence="1">
    <location>
        <position position="1"/>
    </location>
</feature>
<evidence type="ECO:0000313" key="1">
    <source>
        <dbReference type="EMBL" id="VYS48294.1"/>
    </source>
</evidence>
<reference evidence="1 2" key="1">
    <citation type="submission" date="2019-11" db="EMBL/GenBank/DDBJ databases">
        <authorList>
            <person name="Jiao W.-B."/>
            <person name="Schneeberger K."/>
        </authorList>
    </citation>
    <scope>NUCLEOTIDE SEQUENCE [LARGE SCALE GENOMIC DNA]</scope>
    <source>
        <strain evidence="2">cv. An-1</strain>
    </source>
</reference>
<sequence length="62" mass="6986">HFCLKAKICRIHSQNRFNIVAGQKFGFSAATFSSSATVELKFKVSLSSLLIHFSFHLTRILT</sequence>